<protein>
    <submittedName>
        <fullName evidence="1">Uncharacterized protein</fullName>
    </submittedName>
</protein>
<accession>B9S2Y1</accession>
<name>B9S2Y1_RICCO</name>
<proteinExistence type="predicted"/>
<dbReference type="AlphaFoldDB" id="B9S2Y1"/>
<sequence>MYLNRFVGGFWVLLPVVQLRPKNVNLKVEMMLKFFFLCSEMEEAPVGRPTI</sequence>
<organism evidence="1 2">
    <name type="scientific">Ricinus communis</name>
    <name type="common">Castor bean</name>
    <dbReference type="NCBI Taxonomy" id="3988"/>
    <lineage>
        <taxon>Eukaryota</taxon>
        <taxon>Viridiplantae</taxon>
        <taxon>Streptophyta</taxon>
        <taxon>Embryophyta</taxon>
        <taxon>Tracheophyta</taxon>
        <taxon>Spermatophyta</taxon>
        <taxon>Magnoliopsida</taxon>
        <taxon>eudicotyledons</taxon>
        <taxon>Gunneridae</taxon>
        <taxon>Pentapetalae</taxon>
        <taxon>rosids</taxon>
        <taxon>fabids</taxon>
        <taxon>Malpighiales</taxon>
        <taxon>Euphorbiaceae</taxon>
        <taxon>Acalyphoideae</taxon>
        <taxon>Acalypheae</taxon>
        <taxon>Ricinus</taxon>
    </lineage>
</organism>
<evidence type="ECO:0000313" key="1">
    <source>
        <dbReference type="EMBL" id="EEF42136.1"/>
    </source>
</evidence>
<dbReference type="InParanoid" id="B9S2Y1"/>
<reference evidence="2" key="1">
    <citation type="journal article" date="2010" name="Nat. Biotechnol.">
        <title>Draft genome sequence of the oilseed species Ricinus communis.</title>
        <authorList>
            <person name="Chan A.P."/>
            <person name="Crabtree J."/>
            <person name="Zhao Q."/>
            <person name="Lorenzi H."/>
            <person name="Orvis J."/>
            <person name="Puiu D."/>
            <person name="Melake-Berhan A."/>
            <person name="Jones K.M."/>
            <person name="Redman J."/>
            <person name="Chen G."/>
            <person name="Cahoon E.B."/>
            <person name="Gedil M."/>
            <person name="Stanke M."/>
            <person name="Haas B.J."/>
            <person name="Wortman J.R."/>
            <person name="Fraser-Liggett C.M."/>
            <person name="Ravel J."/>
            <person name="Rabinowicz P.D."/>
        </authorList>
    </citation>
    <scope>NUCLEOTIDE SEQUENCE [LARGE SCALE GENOMIC DNA]</scope>
    <source>
        <strain evidence="2">cv. Hale</strain>
    </source>
</reference>
<dbReference type="EMBL" id="EQ973853">
    <property type="protein sequence ID" value="EEF42136.1"/>
    <property type="molecule type" value="Genomic_DNA"/>
</dbReference>
<dbReference type="Proteomes" id="UP000008311">
    <property type="component" value="Unassembled WGS sequence"/>
</dbReference>
<keyword evidence="2" id="KW-1185">Reference proteome</keyword>
<evidence type="ECO:0000313" key="2">
    <source>
        <dbReference type="Proteomes" id="UP000008311"/>
    </source>
</evidence>
<gene>
    <name evidence="1" type="ORF">RCOM_0563940</name>
</gene>